<dbReference type="InterPro" id="IPR016181">
    <property type="entry name" value="Acyl_CoA_acyltransferase"/>
</dbReference>
<dbReference type="Proteomes" id="UP000217696">
    <property type="component" value="Chromosome"/>
</dbReference>
<dbReference type="Gene3D" id="3.40.630.30">
    <property type="match status" value="1"/>
</dbReference>
<dbReference type="KEGG" id="asoc:CB4_03747"/>
<gene>
    <name evidence="1" type="ORF">CB4_03747</name>
</gene>
<keyword evidence="2" id="KW-1185">Reference proteome</keyword>
<organism evidence="1 2">
    <name type="scientific">Aneurinibacillus soli</name>
    <dbReference type="NCBI Taxonomy" id="1500254"/>
    <lineage>
        <taxon>Bacteria</taxon>
        <taxon>Bacillati</taxon>
        <taxon>Bacillota</taxon>
        <taxon>Bacilli</taxon>
        <taxon>Bacillales</taxon>
        <taxon>Paenibacillaceae</taxon>
        <taxon>Aneurinibacillus group</taxon>
        <taxon>Aneurinibacillus</taxon>
    </lineage>
</organism>
<evidence type="ECO:0000313" key="2">
    <source>
        <dbReference type="Proteomes" id="UP000217696"/>
    </source>
</evidence>
<dbReference type="OrthoDB" id="2869300at2"/>
<evidence type="ECO:0000313" key="1">
    <source>
        <dbReference type="EMBL" id="BAU29547.1"/>
    </source>
</evidence>
<dbReference type="PROSITE" id="PS51186">
    <property type="entry name" value="GNAT"/>
    <property type="match status" value="1"/>
</dbReference>
<proteinExistence type="predicted"/>
<dbReference type="GO" id="GO:0016747">
    <property type="term" value="F:acyltransferase activity, transferring groups other than amino-acyl groups"/>
    <property type="evidence" value="ECO:0007669"/>
    <property type="project" value="InterPro"/>
</dbReference>
<reference evidence="1 2" key="1">
    <citation type="submission" date="2015-12" db="EMBL/GenBank/DDBJ databases">
        <title>Genome sequence of Aneurinibacillus soli.</title>
        <authorList>
            <person name="Lee J.S."/>
            <person name="Lee K.C."/>
            <person name="Kim K.K."/>
            <person name="Lee B.W."/>
        </authorList>
    </citation>
    <scope>NUCLEOTIDE SEQUENCE [LARGE SCALE GENOMIC DNA]</scope>
    <source>
        <strain evidence="1 2">CB4</strain>
    </source>
</reference>
<dbReference type="InterPro" id="IPR000182">
    <property type="entry name" value="GNAT_dom"/>
</dbReference>
<sequence length="154" mass="17188">MSIRNLDTSSLARNRYRLIRFIRKNGDKRITSQAVYWLSSLTPEALNQDGTIILVYIENKKILALLATADYGRRESFLVVHTDARERGLGKHLTETAITRLGKLYGRVALDNTASLKTCLSVGMVGFSCITGVTGKPTLWLGAGDWRKEDIESI</sequence>
<dbReference type="AlphaFoldDB" id="A0A0U4WMJ4"/>
<dbReference type="EMBL" id="AP017312">
    <property type="protein sequence ID" value="BAU29547.1"/>
    <property type="molecule type" value="Genomic_DNA"/>
</dbReference>
<protein>
    <submittedName>
        <fullName evidence="1">Uncharacterized protein</fullName>
    </submittedName>
</protein>
<dbReference type="SUPFAM" id="SSF55729">
    <property type="entry name" value="Acyl-CoA N-acyltransferases (Nat)"/>
    <property type="match status" value="1"/>
</dbReference>
<name>A0A0U4WMJ4_9BACL</name>
<accession>A0A0U4WMJ4</accession>
<dbReference type="RefSeq" id="WP_096467214.1">
    <property type="nucleotide sequence ID" value="NZ_AP017312.1"/>
</dbReference>